<comment type="caution">
    <text evidence="1">The sequence shown here is derived from an EMBL/GenBank/DDBJ whole genome shotgun (WGS) entry which is preliminary data.</text>
</comment>
<protein>
    <submittedName>
        <fullName evidence="1">Uncharacterized protein</fullName>
    </submittedName>
</protein>
<dbReference type="EMBL" id="JASBWV010000001">
    <property type="protein sequence ID" value="KAJ9128384.1"/>
    <property type="molecule type" value="Genomic_DNA"/>
</dbReference>
<name>A0ACC2XXT8_9TREE</name>
<sequence length="93" mass="10565">MMGDLEAVKALDEQLRELALNITAHRRQSQDGKEQDDLAIKLAMVNEKNRKAALANSRRAHQAELTKRKQIDDGTIYDPSARVKTKRKQHDAT</sequence>
<reference evidence="1" key="1">
    <citation type="submission" date="2023-04" db="EMBL/GenBank/DDBJ databases">
        <title>Draft Genome sequencing of Naganishia species isolated from polar environments using Oxford Nanopore Technology.</title>
        <authorList>
            <person name="Leo P."/>
            <person name="Venkateswaran K."/>
        </authorList>
    </citation>
    <scope>NUCLEOTIDE SEQUENCE</scope>
    <source>
        <strain evidence="1">DBVPG 5303</strain>
    </source>
</reference>
<evidence type="ECO:0000313" key="2">
    <source>
        <dbReference type="Proteomes" id="UP001234202"/>
    </source>
</evidence>
<keyword evidence="2" id="KW-1185">Reference proteome</keyword>
<organism evidence="1 2">
    <name type="scientific">Naganishia onofrii</name>
    <dbReference type="NCBI Taxonomy" id="1851511"/>
    <lineage>
        <taxon>Eukaryota</taxon>
        <taxon>Fungi</taxon>
        <taxon>Dikarya</taxon>
        <taxon>Basidiomycota</taxon>
        <taxon>Agaricomycotina</taxon>
        <taxon>Tremellomycetes</taxon>
        <taxon>Filobasidiales</taxon>
        <taxon>Filobasidiaceae</taxon>
        <taxon>Naganishia</taxon>
    </lineage>
</organism>
<dbReference type="Proteomes" id="UP001234202">
    <property type="component" value="Unassembled WGS sequence"/>
</dbReference>
<proteinExistence type="predicted"/>
<evidence type="ECO:0000313" key="1">
    <source>
        <dbReference type="EMBL" id="KAJ9128384.1"/>
    </source>
</evidence>
<gene>
    <name evidence="1" type="ORF">QFC24_000677</name>
</gene>
<accession>A0ACC2XXT8</accession>